<evidence type="ECO:0000313" key="3">
    <source>
        <dbReference type="Proteomes" id="UP001221757"/>
    </source>
</evidence>
<feature type="signal peptide" evidence="1">
    <location>
        <begin position="1"/>
        <end position="21"/>
    </location>
</feature>
<feature type="chain" id="PRO_5042123300" evidence="1">
    <location>
        <begin position="22"/>
        <end position="111"/>
    </location>
</feature>
<dbReference type="EMBL" id="JARKIE010000026">
    <property type="protein sequence ID" value="KAJ7698365.1"/>
    <property type="molecule type" value="Genomic_DNA"/>
</dbReference>
<evidence type="ECO:0000313" key="2">
    <source>
        <dbReference type="EMBL" id="KAJ7698365.1"/>
    </source>
</evidence>
<accession>A0AAD7DT20</accession>
<name>A0AAD7DT20_MYCRO</name>
<gene>
    <name evidence="2" type="ORF">B0H17DRAFT_1196935</name>
</gene>
<keyword evidence="3" id="KW-1185">Reference proteome</keyword>
<sequence>MKCVNIAALLYVLFTARAVSGQCQTGQCVTLFSGSGCQGEITEFIPSCNNNCIQFNSFNSIFTLGSLIHGTDCEAFSDSNCQNQIVNTGNHIVGTCANAPGANSYKCFFDC</sequence>
<protein>
    <submittedName>
        <fullName evidence="2">Uncharacterized protein</fullName>
    </submittedName>
</protein>
<dbReference type="Proteomes" id="UP001221757">
    <property type="component" value="Unassembled WGS sequence"/>
</dbReference>
<evidence type="ECO:0000256" key="1">
    <source>
        <dbReference type="SAM" id="SignalP"/>
    </source>
</evidence>
<comment type="caution">
    <text evidence="2">The sequence shown here is derived from an EMBL/GenBank/DDBJ whole genome shotgun (WGS) entry which is preliminary data.</text>
</comment>
<organism evidence="2 3">
    <name type="scientific">Mycena rosella</name>
    <name type="common">Pink bonnet</name>
    <name type="synonym">Agaricus rosellus</name>
    <dbReference type="NCBI Taxonomy" id="1033263"/>
    <lineage>
        <taxon>Eukaryota</taxon>
        <taxon>Fungi</taxon>
        <taxon>Dikarya</taxon>
        <taxon>Basidiomycota</taxon>
        <taxon>Agaricomycotina</taxon>
        <taxon>Agaricomycetes</taxon>
        <taxon>Agaricomycetidae</taxon>
        <taxon>Agaricales</taxon>
        <taxon>Marasmiineae</taxon>
        <taxon>Mycenaceae</taxon>
        <taxon>Mycena</taxon>
    </lineage>
</organism>
<proteinExistence type="predicted"/>
<keyword evidence="1" id="KW-0732">Signal</keyword>
<dbReference type="AlphaFoldDB" id="A0AAD7DT20"/>
<reference evidence="2" key="1">
    <citation type="submission" date="2023-03" db="EMBL/GenBank/DDBJ databases">
        <title>Massive genome expansion in bonnet fungi (Mycena s.s.) driven by repeated elements and novel gene families across ecological guilds.</title>
        <authorList>
            <consortium name="Lawrence Berkeley National Laboratory"/>
            <person name="Harder C.B."/>
            <person name="Miyauchi S."/>
            <person name="Viragh M."/>
            <person name="Kuo A."/>
            <person name="Thoen E."/>
            <person name="Andreopoulos B."/>
            <person name="Lu D."/>
            <person name="Skrede I."/>
            <person name="Drula E."/>
            <person name="Henrissat B."/>
            <person name="Morin E."/>
            <person name="Kohler A."/>
            <person name="Barry K."/>
            <person name="LaButti K."/>
            <person name="Morin E."/>
            <person name="Salamov A."/>
            <person name="Lipzen A."/>
            <person name="Mereny Z."/>
            <person name="Hegedus B."/>
            <person name="Baldrian P."/>
            <person name="Stursova M."/>
            <person name="Weitz H."/>
            <person name="Taylor A."/>
            <person name="Grigoriev I.V."/>
            <person name="Nagy L.G."/>
            <person name="Martin F."/>
            <person name="Kauserud H."/>
        </authorList>
    </citation>
    <scope>NUCLEOTIDE SEQUENCE</scope>
    <source>
        <strain evidence="2">CBHHK067</strain>
    </source>
</reference>